<organism evidence="2 3">
    <name type="scientific">Actinoallomurus iriomotensis</name>
    <dbReference type="NCBI Taxonomy" id="478107"/>
    <lineage>
        <taxon>Bacteria</taxon>
        <taxon>Bacillati</taxon>
        <taxon>Actinomycetota</taxon>
        <taxon>Actinomycetes</taxon>
        <taxon>Streptosporangiales</taxon>
        <taxon>Thermomonosporaceae</taxon>
        <taxon>Actinoallomurus</taxon>
    </lineage>
</organism>
<gene>
    <name evidence="2" type="ORF">Airi01_071260</name>
</gene>
<dbReference type="Proteomes" id="UP001165135">
    <property type="component" value="Unassembled WGS sequence"/>
</dbReference>
<proteinExistence type="predicted"/>
<dbReference type="AlphaFoldDB" id="A0A9W6RNA0"/>
<comment type="caution">
    <text evidence="2">The sequence shown here is derived from an EMBL/GenBank/DDBJ whole genome shotgun (WGS) entry which is preliminary data.</text>
</comment>
<dbReference type="Pfam" id="PF00144">
    <property type="entry name" value="Beta-lactamase"/>
    <property type="match status" value="1"/>
</dbReference>
<reference evidence="2" key="1">
    <citation type="submission" date="2023-03" db="EMBL/GenBank/DDBJ databases">
        <title>Actinoallomurus iriomotensis NBRC 103681.</title>
        <authorList>
            <person name="Ichikawa N."/>
            <person name="Sato H."/>
            <person name="Tonouchi N."/>
        </authorList>
    </citation>
    <scope>NUCLEOTIDE SEQUENCE</scope>
    <source>
        <strain evidence="2">NBRC 103681</strain>
    </source>
</reference>
<evidence type="ECO:0000313" key="2">
    <source>
        <dbReference type="EMBL" id="GLY78859.1"/>
    </source>
</evidence>
<evidence type="ECO:0000259" key="1">
    <source>
        <dbReference type="Pfam" id="PF00144"/>
    </source>
</evidence>
<accession>A0A9W6RNA0</accession>
<name>A0A9W6RNA0_9ACTN</name>
<dbReference type="PANTHER" id="PTHR46825:SF7">
    <property type="entry name" value="D-ALANYL-D-ALANINE CARBOXYPEPTIDASE"/>
    <property type="match status" value="1"/>
</dbReference>
<dbReference type="InterPro" id="IPR012338">
    <property type="entry name" value="Beta-lactam/transpept-like"/>
</dbReference>
<dbReference type="Gene3D" id="3.40.710.10">
    <property type="entry name" value="DD-peptidase/beta-lactamase superfamily"/>
    <property type="match status" value="1"/>
</dbReference>
<evidence type="ECO:0000313" key="3">
    <source>
        <dbReference type="Proteomes" id="UP001165135"/>
    </source>
</evidence>
<dbReference type="InterPro" id="IPR001466">
    <property type="entry name" value="Beta-lactam-related"/>
</dbReference>
<protein>
    <submittedName>
        <fullName evidence="2">Serine hydrolase</fullName>
    </submittedName>
</protein>
<dbReference type="InterPro" id="IPR050491">
    <property type="entry name" value="AmpC-like"/>
</dbReference>
<dbReference type="PANTHER" id="PTHR46825">
    <property type="entry name" value="D-ALANYL-D-ALANINE-CARBOXYPEPTIDASE/ENDOPEPTIDASE AMPH"/>
    <property type="match status" value="1"/>
</dbReference>
<feature type="domain" description="Beta-lactamase-related" evidence="1">
    <location>
        <begin position="99"/>
        <end position="387"/>
    </location>
</feature>
<dbReference type="GO" id="GO:0016787">
    <property type="term" value="F:hydrolase activity"/>
    <property type="evidence" value="ECO:0007669"/>
    <property type="project" value="UniProtKB-KW"/>
</dbReference>
<sequence length="438" mass="47244">MATEPGTTACYLLFPLVSGIVRRAPPGLASLPMTRSSTRRRGRSIPRNLALTAIVAGALSTGCASGASAARQHDGQARLQRDTDAITALGVTGVQARLIGPDGRNLTATSGVADRTTRRPVPPDGYFRIASTTKTFVATVILQLAGDGRLSLDDTVERWLPGVVSGNGNDGHAITIRQLLQHTSGIHDDYPDYTSAEDFHRHRYDTYTPEQTVARAMRHRPDFRSGTDWSYCNTGYVLLGMVVHRVTGHPWHEEVRDRIVRPLGLRHTFWPGTSPELPRPHAETYQSFAPGEPPVDVTEQIGQGTNGEAGLVSTTADLNRFLRALLGGRLLRPAQLAQMKHTMPVSEEFQKLMPGARDGLGVFSRPLSCGGVYWGHEGGDSGWITADGVTADGRRAVTASLSGVFAASSDDVLRVEQAESKLIDDALCAAPDDGPERR</sequence>
<dbReference type="EMBL" id="BSTJ01000010">
    <property type="protein sequence ID" value="GLY78859.1"/>
    <property type="molecule type" value="Genomic_DNA"/>
</dbReference>
<dbReference type="SUPFAM" id="SSF56601">
    <property type="entry name" value="beta-lactamase/transpeptidase-like"/>
    <property type="match status" value="1"/>
</dbReference>
<keyword evidence="2" id="KW-0378">Hydrolase</keyword>